<feature type="compositionally biased region" description="Basic residues" evidence="1">
    <location>
        <begin position="18"/>
        <end position="28"/>
    </location>
</feature>
<dbReference type="GeneID" id="104783325"/>
<feature type="compositionally biased region" description="Basic and acidic residues" evidence="1">
    <location>
        <begin position="302"/>
        <end position="316"/>
    </location>
</feature>
<feature type="compositionally biased region" description="Basic and acidic residues" evidence="1">
    <location>
        <begin position="163"/>
        <end position="176"/>
    </location>
</feature>
<feature type="compositionally biased region" description="Polar residues" evidence="1">
    <location>
        <begin position="152"/>
        <end position="162"/>
    </location>
</feature>
<dbReference type="PANTHER" id="PTHR21561">
    <property type="entry name" value="INO80 COMPLEX SUBUNIT B"/>
    <property type="match status" value="1"/>
</dbReference>
<feature type="compositionally biased region" description="Basic and acidic residues" evidence="1">
    <location>
        <begin position="355"/>
        <end position="383"/>
    </location>
</feature>
<feature type="compositionally biased region" description="Acidic residues" evidence="1">
    <location>
        <begin position="288"/>
        <end position="301"/>
    </location>
</feature>
<evidence type="ECO:0000313" key="5">
    <source>
        <dbReference type="RefSeq" id="XP_010506774.1"/>
    </source>
</evidence>
<dbReference type="InterPro" id="IPR006880">
    <property type="entry name" value="INO80B_C"/>
</dbReference>
<dbReference type="SMART" id="SM01406">
    <property type="entry name" value="PAPA-1"/>
    <property type="match status" value="1"/>
</dbReference>
<dbReference type="PANTHER" id="PTHR21561:SF25">
    <property type="entry name" value="OS03G0811500 PROTEIN"/>
    <property type="match status" value="1"/>
</dbReference>
<feature type="domain" description="INO80 complex subunit B-like conserved region" evidence="2">
    <location>
        <begin position="354"/>
        <end position="439"/>
    </location>
</feature>
<accession>A0ABM0YW81</accession>
<evidence type="ECO:0000256" key="1">
    <source>
        <dbReference type="SAM" id="MobiDB-lite"/>
    </source>
</evidence>
<feature type="region of interest" description="Disordered" evidence="1">
    <location>
        <begin position="1"/>
        <end position="58"/>
    </location>
</feature>
<dbReference type="InterPro" id="IPR007529">
    <property type="entry name" value="Znf_HIT"/>
</dbReference>
<reference evidence="3" key="2">
    <citation type="journal article" date="2014" name="Nat. Commun.">
        <title>The emerging biofuel crop Camelina sativa retains a highly undifferentiated hexaploid genome structure.</title>
        <authorList>
            <person name="Kagale S."/>
            <person name="Koh C."/>
            <person name="Nixon J."/>
            <person name="Bollina V."/>
            <person name="Clarke W.E."/>
            <person name="Tuteja R."/>
            <person name="Spillane C."/>
            <person name="Robinson S.J."/>
            <person name="Links M.G."/>
            <person name="Clarke C."/>
            <person name="Higgins E.E."/>
            <person name="Huebert T."/>
            <person name="Sharpe A.G."/>
            <person name="Parkin I.A."/>
        </authorList>
    </citation>
    <scope>NUCLEOTIDE SEQUENCE [LARGE SCALE GENOMIC DNA]</scope>
    <source>
        <strain evidence="3">r\DH55</strain>
    </source>
</reference>
<evidence type="ECO:0000313" key="3">
    <source>
        <dbReference type="Proteomes" id="UP000694864"/>
    </source>
</evidence>
<proteinExistence type="predicted"/>
<sequence>MEDNGGAYCDGMRNNNTVRKKRSLTCRRPRPEGSNLLTPSDHFSNISSDDIPAFDTNPRRKEFSLSHCISRAESIAVSERGNNDSRRREIINRNKRSTEGLLAPASWKNASREDEEGKDAINGKGTDSGGLERETKRMKLKIGGVSRLVHANGSSSRKSSKPLNDDTTTRLNHDLQESSEDCDSPLDKKADLEGVTWDAEIDGSMTGKRKQGEPTGSVRKSKRAPKKRVFDSDDDNDDEIRYLEKLKYKRVSVCNDDTESGSGRKQLKPSGITNGENSGKKKTVSEQASEDMDCAEELEAVSDEKEIGNNDSKRESTLTSRQRALASGKSSAIDFSDGLPPTSRRKKETLSEMEQQLKKAEAAQRRKVQIEKAARESEAEAIKKILGQDSSRKKRGDKIKKRLDELAQEKAAQEEKASTCYIRTIMGPNGTTVSFPIDKVPSLFEPKPSGYPPPRENCAGPSCTNPYKYRDSKTKLPLCSLKCYKAVQEQQQIAPA</sequence>
<dbReference type="CDD" id="cd23021">
    <property type="entry name" value="zf-HIT_IN80B"/>
    <property type="match status" value="1"/>
</dbReference>
<protein>
    <submittedName>
        <fullName evidence="4 5">INO80 complex subunit B-like</fullName>
    </submittedName>
</protein>
<reference evidence="3" key="1">
    <citation type="journal article" date="1997" name="Nucleic Acids Res.">
        <title>tRNAscan-SE: a program for improved detection of transfer RNA genes in genomic sequence.</title>
        <authorList>
            <person name="Lowe T.M."/>
            <person name="Eddy S.R."/>
        </authorList>
    </citation>
    <scope>NUCLEOTIDE SEQUENCE [LARGE SCALE GENOMIC DNA]</scope>
    <source>
        <strain evidence="3">r\DH55</strain>
    </source>
</reference>
<dbReference type="RefSeq" id="XP_010506772.1">
    <property type="nucleotide sequence ID" value="XM_010508470.2"/>
</dbReference>
<feature type="compositionally biased region" description="Basic and acidic residues" evidence="1">
    <location>
        <begin position="81"/>
        <end position="98"/>
    </location>
</feature>
<dbReference type="Proteomes" id="UP000694864">
    <property type="component" value="Chromosome 4"/>
</dbReference>
<reference evidence="4 5" key="3">
    <citation type="submission" date="2025-05" db="UniProtKB">
        <authorList>
            <consortium name="RefSeq"/>
        </authorList>
    </citation>
    <scope>IDENTIFICATION</scope>
    <source>
        <tissue evidence="4 5">Leaf</tissue>
    </source>
</reference>
<evidence type="ECO:0000313" key="4">
    <source>
        <dbReference type="RefSeq" id="XP_010506772.1"/>
    </source>
</evidence>
<name>A0ABM0YW81_CAMSA</name>
<dbReference type="InterPro" id="IPR029523">
    <property type="entry name" value="INO80B/Ies2"/>
</dbReference>
<keyword evidence="3" id="KW-1185">Reference proteome</keyword>
<organism evidence="3 5">
    <name type="scientific">Camelina sativa</name>
    <name type="common">False flax</name>
    <name type="synonym">Myagrum sativum</name>
    <dbReference type="NCBI Taxonomy" id="90675"/>
    <lineage>
        <taxon>Eukaryota</taxon>
        <taxon>Viridiplantae</taxon>
        <taxon>Streptophyta</taxon>
        <taxon>Embryophyta</taxon>
        <taxon>Tracheophyta</taxon>
        <taxon>Spermatophyta</taxon>
        <taxon>Magnoliopsida</taxon>
        <taxon>eudicotyledons</taxon>
        <taxon>Gunneridae</taxon>
        <taxon>Pentapetalae</taxon>
        <taxon>rosids</taxon>
        <taxon>malvids</taxon>
        <taxon>Brassicales</taxon>
        <taxon>Brassicaceae</taxon>
        <taxon>Camelineae</taxon>
        <taxon>Camelina</taxon>
    </lineage>
</organism>
<dbReference type="Pfam" id="PF04795">
    <property type="entry name" value="PAPA-1"/>
    <property type="match status" value="1"/>
</dbReference>
<feature type="compositionally biased region" description="Polar residues" evidence="1">
    <location>
        <begin position="35"/>
        <end position="48"/>
    </location>
</feature>
<dbReference type="RefSeq" id="XP_010506774.1">
    <property type="nucleotide sequence ID" value="XM_010508472.2"/>
</dbReference>
<feature type="region of interest" description="Disordered" evidence="1">
    <location>
        <begin position="253"/>
        <end position="397"/>
    </location>
</feature>
<dbReference type="Pfam" id="PF04438">
    <property type="entry name" value="zf-HIT"/>
    <property type="match status" value="1"/>
</dbReference>
<feature type="region of interest" description="Disordered" evidence="1">
    <location>
        <begin position="78"/>
        <end position="236"/>
    </location>
</feature>
<gene>
    <name evidence="4 5" type="primary">LOC104783325</name>
</gene>
<evidence type="ECO:0000259" key="2">
    <source>
        <dbReference type="SMART" id="SM01406"/>
    </source>
</evidence>